<reference evidence="1" key="1">
    <citation type="submission" date="2020-12" db="EMBL/GenBank/DDBJ databases">
        <authorList>
            <consortium name="Molecular Ecology Group"/>
        </authorList>
    </citation>
    <scope>NUCLEOTIDE SEQUENCE</scope>
    <source>
        <strain evidence="1">TBG_1078</strain>
    </source>
</reference>
<accession>A0A811YT63</accession>
<dbReference type="EMBL" id="CAJHUB010000678">
    <property type="protein sequence ID" value="CAD7677502.1"/>
    <property type="molecule type" value="Genomic_DNA"/>
</dbReference>
<sequence>MKSCICPDISQFQPTPHPPPFLPNLPLVKRAVVGAYLFRPVAHHFPSSSTSLLHVLQCLHLFAPSLGFEIQQHLTASHLSGVCTCLHPVSASKSSNTSLLRTSPVYAPVCTRVSASKSSSTSLLRTSPVYAPVCTSLGFEIQQHLATPRLSGVCTCLHPESWLRNPTTPVSNTALPLKHYVIWPYPCLCIGMLTYASMAGCEDKIPCIKYPFSGSCLLLITFKYPVVTPMKTLLITLKMLFALFLH</sequence>
<dbReference type="Proteomes" id="UP000645828">
    <property type="component" value="Unassembled WGS sequence"/>
</dbReference>
<gene>
    <name evidence="1" type="ORF">NYPRO_LOCUS10300</name>
</gene>
<evidence type="ECO:0000313" key="2">
    <source>
        <dbReference type="Proteomes" id="UP000645828"/>
    </source>
</evidence>
<dbReference type="AlphaFoldDB" id="A0A811YT63"/>
<proteinExistence type="predicted"/>
<comment type="caution">
    <text evidence="1">The sequence shown here is derived from an EMBL/GenBank/DDBJ whole genome shotgun (WGS) entry which is preliminary data.</text>
</comment>
<organism evidence="1 2">
    <name type="scientific">Nyctereutes procyonoides</name>
    <name type="common">Raccoon dog</name>
    <name type="synonym">Canis procyonoides</name>
    <dbReference type="NCBI Taxonomy" id="34880"/>
    <lineage>
        <taxon>Eukaryota</taxon>
        <taxon>Metazoa</taxon>
        <taxon>Chordata</taxon>
        <taxon>Craniata</taxon>
        <taxon>Vertebrata</taxon>
        <taxon>Euteleostomi</taxon>
        <taxon>Mammalia</taxon>
        <taxon>Eutheria</taxon>
        <taxon>Laurasiatheria</taxon>
        <taxon>Carnivora</taxon>
        <taxon>Caniformia</taxon>
        <taxon>Canidae</taxon>
        <taxon>Nyctereutes</taxon>
    </lineage>
</organism>
<name>A0A811YT63_NYCPR</name>
<evidence type="ECO:0000313" key="1">
    <source>
        <dbReference type="EMBL" id="CAD7677502.1"/>
    </source>
</evidence>
<keyword evidence="2" id="KW-1185">Reference proteome</keyword>
<protein>
    <submittedName>
        <fullName evidence="1">(raccoon dog) hypothetical protein</fullName>
    </submittedName>
</protein>